<keyword evidence="3" id="KW-1185">Reference proteome</keyword>
<feature type="compositionally biased region" description="Basic and acidic residues" evidence="1">
    <location>
        <begin position="7"/>
        <end position="41"/>
    </location>
</feature>
<gene>
    <name evidence="2" type="ORF">DERYTH_LOCUS26989</name>
</gene>
<comment type="caution">
    <text evidence="2">The sequence shown here is derived from an EMBL/GenBank/DDBJ whole genome shotgun (WGS) entry which is preliminary data.</text>
</comment>
<dbReference type="Proteomes" id="UP000789405">
    <property type="component" value="Unassembled WGS sequence"/>
</dbReference>
<evidence type="ECO:0000313" key="2">
    <source>
        <dbReference type="EMBL" id="CAG8820627.1"/>
    </source>
</evidence>
<protein>
    <submittedName>
        <fullName evidence="2">13152_t:CDS:1</fullName>
    </submittedName>
</protein>
<proteinExistence type="predicted"/>
<name>A0A9N9KC75_9GLOM</name>
<sequence length="41" mass="4809">ATTPKATPKEERHNTETTKAYTKEKTTPKRKTHYEIPHRSD</sequence>
<dbReference type="EMBL" id="CAJVPY010059602">
    <property type="protein sequence ID" value="CAG8820627.1"/>
    <property type="molecule type" value="Genomic_DNA"/>
</dbReference>
<evidence type="ECO:0000256" key="1">
    <source>
        <dbReference type="SAM" id="MobiDB-lite"/>
    </source>
</evidence>
<organism evidence="2 3">
    <name type="scientific">Dentiscutata erythropus</name>
    <dbReference type="NCBI Taxonomy" id="1348616"/>
    <lineage>
        <taxon>Eukaryota</taxon>
        <taxon>Fungi</taxon>
        <taxon>Fungi incertae sedis</taxon>
        <taxon>Mucoromycota</taxon>
        <taxon>Glomeromycotina</taxon>
        <taxon>Glomeromycetes</taxon>
        <taxon>Diversisporales</taxon>
        <taxon>Gigasporaceae</taxon>
        <taxon>Dentiscutata</taxon>
    </lineage>
</organism>
<feature type="non-terminal residue" evidence="2">
    <location>
        <position position="1"/>
    </location>
</feature>
<reference evidence="2" key="1">
    <citation type="submission" date="2021-06" db="EMBL/GenBank/DDBJ databases">
        <authorList>
            <person name="Kallberg Y."/>
            <person name="Tangrot J."/>
            <person name="Rosling A."/>
        </authorList>
    </citation>
    <scope>NUCLEOTIDE SEQUENCE</scope>
    <source>
        <strain evidence="2">MA453B</strain>
    </source>
</reference>
<accession>A0A9N9KC75</accession>
<feature type="region of interest" description="Disordered" evidence="1">
    <location>
        <begin position="1"/>
        <end position="41"/>
    </location>
</feature>
<evidence type="ECO:0000313" key="3">
    <source>
        <dbReference type="Proteomes" id="UP000789405"/>
    </source>
</evidence>
<dbReference type="AlphaFoldDB" id="A0A9N9KC75"/>